<reference evidence="2 3" key="1">
    <citation type="submission" date="2022-05" db="EMBL/GenBank/DDBJ databases">
        <title>Luteimonas sp. SX5, whole genome shotgun sequencing project.</title>
        <authorList>
            <person name="Zhao G."/>
            <person name="Shen L."/>
        </authorList>
    </citation>
    <scope>NUCLEOTIDE SEQUENCE [LARGE SCALE GENOMIC DNA]</scope>
    <source>
        <strain evidence="2 3">SX5</strain>
    </source>
</reference>
<accession>A0ABT0MKT0</accession>
<dbReference type="RefSeq" id="WP_249475077.1">
    <property type="nucleotide sequence ID" value="NZ_JAMBEP010000003.1"/>
</dbReference>
<feature type="signal peptide" evidence="1">
    <location>
        <begin position="1"/>
        <end position="22"/>
    </location>
</feature>
<sequence length="178" mass="19563">MKHLTSPLLFLSLALAARGSVAQESLPVPSIADATYAEYRNEYRASALCGKEEITLWSCETRRRAYALCSSPVVTRTSGYMQYRAANRGKMTFQYPAAKSPPTGLFSYVSYGNGNASLEFTSSGYHYMLLDPLRENSSIVVSPPAGGKETEIACPGNQTLQVNYTMRLMYDSGVWLGK</sequence>
<comment type="caution">
    <text evidence="2">The sequence shown here is derived from an EMBL/GenBank/DDBJ whole genome shotgun (WGS) entry which is preliminary data.</text>
</comment>
<dbReference type="Proteomes" id="UP001431217">
    <property type="component" value="Unassembled WGS sequence"/>
</dbReference>
<organism evidence="2 3">
    <name type="scientific">Luteimonas galliterrae</name>
    <dbReference type="NCBI Taxonomy" id="2940486"/>
    <lineage>
        <taxon>Bacteria</taxon>
        <taxon>Pseudomonadati</taxon>
        <taxon>Pseudomonadota</taxon>
        <taxon>Gammaproteobacteria</taxon>
        <taxon>Lysobacterales</taxon>
        <taxon>Lysobacteraceae</taxon>
        <taxon>Luteimonas</taxon>
    </lineage>
</organism>
<feature type="chain" id="PRO_5046746093" evidence="1">
    <location>
        <begin position="23"/>
        <end position="178"/>
    </location>
</feature>
<name>A0ABT0MKT0_9GAMM</name>
<evidence type="ECO:0000313" key="2">
    <source>
        <dbReference type="EMBL" id="MCL1635482.1"/>
    </source>
</evidence>
<gene>
    <name evidence="2" type="ORF">M2650_12705</name>
</gene>
<protein>
    <submittedName>
        <fullName evidence="2">Uncharacterized protein</fullName>
    </submittedName>
</protein>
<keyword evidence="3" id="KW-1185">Reference proteome</keyword>
<dbReference type="EMBL" id="JAMBEP010000003">
    <property type="protein sequence ID" value="MCL1635482.1"/>
    <property type="molecule type" value="Genomic_DNA"/>
</dbReference>
<evidence type="ECO:0000256" key="1">
    <source>
        <dbReference type="SAM" id="SignalP"/>
    </source>
</evidence>
<evidence type="ECO:0000313" key="3">
    <source>
        <dbReference type="Proteomes" id="UP001431217"/>
    </source>
</evidence>
<keyword evidence="1" id="KW-0732">Signal</keyword>
<proteinExistence type="predicted"/>